<evidence type="ECO:0000313" key="2">
    <source>
        <dbReference type="EMBL" id="MBD2754312.1"/>
    </source>
</evidence>
<feature type="transmembrane region" description="Helical" evidence="1">
    <location>
        <begin position="19"/>
        <end position="36"/>
    </location>
</feature>
<evidence type="ECO:0000313" key="3">
    <source>
        <dbReference type="Proteomes" id="UP000653797"/>
    </source>
</evidence>
<sequence length="239" mass="27278">METINDFVREVKNFSKSNWWIYVIYVLSLTIILFTHTGSITIILVSTLFHFVADIFIMMMFSAYASKKYNKGSHFQVASMLIFLSIKIFTGLNNGGWHYLAADPIYALAAIKNWKLDVKKINIQSINWITMSVLSLVLIFGIFYPLIRNGYISISWARWVQTTGIFLFAIALSTTENERLRYMLSIVALGIMIGGSAWETINSIIYTGTSPNTGLSLSYTLLPLSVFVFYIKKWPLIMK</sequence>
<dbReference type="Proteomes" id="UP000653797">
    <property type="component" value="Unassembled WGS sequence"/>
</dbReference>
<feature type="transmembrane region" description="Helical" evidence="1">
    <location>
        <begin position="42"/>
        <end position="61"/>
    </location>
</feature>
<feature type="transmembrane region" description="Helical" evidence="1">
    <location>
        <begin position="126"/>
        <end position="147"/>
    </location>
</feature>
<feature type="transmembrane region" description="Helical" evidence="1">
    <location>
        <begin position="182"/>
        <end position="201"/>
    </location>
</feature>
<organism evidence="2 3">
    <name type="scientific">Spirosoma validum</name>
    <dbReference type="NCBI Taxonomy" id="2771355"/>
    <lineage>
        <taxon>Bacteria</taxon>
        <taxon>Pseudomonadati</taxon>
        <taxon>Bacteroidota</taxon>
        <taxon>Cytophagia</taxon>
        <taxon>Cytophagales</taxon>
        <taxon>Cytophagaceae</taxon>
        <taxon>Spirosoma</taxon>
    </lineage>
</organism>
<feature type="transmembrane region" description="Helical" evidence="1">
    <location>
        <begin position="213"/>
        <end position="231"/>
    </location>
</feature>
<keyword evidence="1" id="KW-0812">Transmembrane</keyword>
<accession>A0A927GDZ6</accession>
<dbReference type="RefSeq" id="WP_191039949.1">
    <property type="nucleotide sequence ID" value="NZ_JACXAA010000005.1"/>
</dbReference>
<proteinExistence type="predicted"/>
<keyword evidence="1" id="KW-0472">Membrane</keyword>
<keyword evidence="1" id="KW-1133">Transmembrane helix</keyword>
<comment type="caution">
    <text evidence="2">The sequence shown here is derived from an EMBL/GenBank/DDBJ whole genome shotgun (WGS) entry which is preliminary data.</text>
</comment>
<feature type="transmembrane region" description="Helical" evidence="1">
    <location>
        <begin position="159"/>
        <end position="175"/>
    </location>
</feature>
<gene>
    <name evidence="2" type="ORF">IC230_15495</name>
</gene>
<name>A0A927GDZ6_9BACT</name>
<dbReference type="AlphaFoldDB" id="A0A927GDZ6"/>
<protein>
    <submittedName>
        <fullName evidence="2">Uncharacterized protein</fullName>
    </submittedName>
</protein>
<dbReference type="EMBL" id="JACXAA010000005">
    <property type="protein sequence ID" value="MBD2754312.1"/>
    <property type="molecule type" value="Genomic_DNA"/>
</dbReference>
<evidence type="ECO:0000256" key="1">
    <source>
        <dbReference type="SAM" id="Phobius"/>
    </source>
</evidence>
<reference evidence="2" key="1">
    <citation type="submission" date="2020-09" db="EMBL/GenBank/DDBJ databases">
        <authorList>
            <person name="Kim M.K."/>
        </authorList>
    </citation>
    <scope>NUCLEOTIDE SEQUENCE</scope>
    <source>
        <strain evidence="2">BT704</strain>
    </source>
</reference>
<keyword evidence="3" id="KW-1185">Reference proteome</keyword>